<proteinExistence type="predicted"/>
<organism evidence="1 2">
    <name type="scientific">Bacillus cereus</name>
    <dbReference type="NCBI Taxonomy" id="1396"/>
    <lineage>
        <taxon>Bacteria</taxon>
        <taxon>Bacillati</taxon>
        <taxon>Bacillota</taxon>
        <taxon>Bacilli</taxon>
        <taxon>Bacillales</taxon>
        <taxon>Bacillaceae</taxon>
        <taxon>Bacillus</taxon>
        <taxon>Bacillus cereus group</taxon>
    </lineage>
</organism>
<dbReference type="RefSeq" id="WP_073519156.1">
    <property type="nucleotide sequence ID" value="NZ_MPOM01000070.1"/>
</dbReference>
<protein>
    <submittedName>
        <fullName evidence="1">Uncharacterized protein</fullName>
    </submittedName>
</protein>
<evidence type="ECO:0000313" key="1">
    <source>
        <dbReference type="EMBL" id="OKA30468.1"/>
    </source>
</evidence>
<evidence type="ECO:0000313" key="2">
    <source>
        <dbReference type="Proteomes" id="UP000186535"/>
    </source>
</evidence>
<dbReference type="Proteomes" id="UP000186535">
    <property type="component" value="Unassembled WGS sequence"/>
</dbReference>
<comment type="caution">
    <text evidence="1">The sequence shown here is derived from an EMBL/GenBank/DDBJ whole genome shotgun (WGS) entry which is preliminary data.</text>
</comment>
<name>A0A1C4FNS9_BACCE</name>
<accession>A0A1C4FNS9</accession>
<reference evidence="1 2" key="1">
    <citation type="submission" date="2016-11" db="EMBL/GenBank/DDBJ databases">
        <title>Identification of Bacillus cereus isolated from egg-white.</title>
        <authorList>
            <person name="Soni A."/>
            <person name="Oey I."/>
            <person name="Silcock P."/>
            <person name="Bremer P."/>
        </authorList>
    </citation>
    <scope>NUCLEOTIDE SEQUENCE [LARGE SCALE GENOMIC DNA]</scope>
    <source>
        <strain evidence="1 2">NZAS03</strain>
    </source>
</reference>
<gene>
    <name evidence="1" type="ORF">BJR07_29820</name>
</gene>
<sequence length="183" mass="20961">MENILNSIDTDKHIGVVTLSNGKYLKLPKLSNFKIIRIVKFIGIDGIRMYDQAREILLDDTLVGFERYAHILESLKEEQLIRILSILLDVSDEEALQLDLNETLDILIEYADKTNLGKTFTQVRQLVKKLFKKELPDFKTLLDQWFPKVEMEDIPVGESFSEQTMQTNLAKSSIALANNSSTL</sequence>
<dbReference type="EMBL" id="MPON01000037">
    <property type="protein sequence ID" value="OKA30468.1"/>
    <property type="molecule type" value="Genomic_DNA"/>
</dbReference>
<dbReference type="AlphaFoldDB" id="A0A1C4FNS9"/>